<organism evidence="2 3">
    <name type="scientific">Rapidithrix thailandica</name>
    <dbReference type="NCBI Taxonomy" id="413964"/>
    <lineage>
        <taxon>Bacteria</taxon>
        <taxon>Pseudomonadati</taxon>
        <taxon>Bacteroidota</taxon>
        <taxon>Cytophagia</taxon>
        <taxon>Cytophagales</taxon>
        <taxon>Flammeovirgaceae</taxon>
        <taxon>Rapidithrix</taxon>
    </lineage>
</organism>
<sequence length="211" mass="23730">MSIVKTFSVRFTFLVVVASFLSTVAFADGESDNNSANIELTGIGKSKAKLSLDNLEGKKVAVKIKDLEGNTLYAKFFKNKEQYNVLYDLGSLEKGTYKVEVFVAGKQIEKLLDVNDGRLAISASGQNDGENYSGHVYFQNNKLKVFIKNNNRHDLGVQLYDINNNLVYFEEIQDEDKILKVYNLTKLKNGAYSYVVNLGDKTFTETFEISK</sequence>
<evidence type="ECO:0000256" key="1">
    <source>
        <dbReference type="SAM" id="SignalP"/>
    </source>
</evidence>
<keyword evidence="3" id="KW-1185">Reference proteome</keyword>
<dbReference type="Proteomes" id="UP001403385">
    <property type="component" value="Unassembled WGS sequence"/>
</dbReference>
<proteinExistence type="predicted"/>
<evidence type="ECO:0000313" key="3">
    <source>
        <dbReference type="Proteomes" id="UP001403385"/>
    </source>
</evidence>
<comment type="caution">
    <text evidence="2">The sequence shown here is derived from an EMBL/GenBank/DDBJ whole genome shotgun (WGS) entry which is preliminary data.</text>
</comment>
<dbReference type="EMBL" id="JBDKWZ010000007">
    <property type="protein sequence ID" value="MEN7549173.1"/>
    <property type="molecule type" value="Genomic_DNA"/>
</dbReference>
<feature type="signal peptide" evidence="1">
    <location>
        <begin position="1"/>
        <end position="27"/>
    </location>
</feature>
<gene>
    <name evidence="2" type="ORF">AAG747_14715</name>
</gene>
<keyword evidence="1" id="KW-0732">Signal</keyword>
<dbReference type="RefSeq" id="WP_346821942.1">
    <property type="nucleotide sequence ID" value="NZ_JBDKWZ010000007.1"/>
</dbReference>
<name>A0AAW9S5N7_9BACT</name>
<feature type="chain" id="PRO_5043858198" description="Por secretion system C-terminal sorting domain-containing protein" evidence="1">
    <location>
        <begin position="28"/>
        <end position="211"/>
    </location>
</feature>
<evidence type="ECO:0000313" key="2">
    <source>
        <dbReference type="EMBL" id="MEN7549173.1"/>
    </source>
</evidence>
<reference evidence="2 3" key="1">
    <citation type="submission" date="2024-04" db="EMBL/GenBank/DDBJ databases">
        <title>Novel genus in family Flammeovirgaceae.</title>
        <authorList>
            <person name="Nguyen T.H."/>
            <person name="Vuong T.Q."/>
            <person name="Le H."/>
            <person name="Kim S.-G."/>
        </authorList>
    </citation>
    <scope>NUCLEOTIDE SEQUENCE [LARGE SCALE GENOMIC DNA]</scope>
    <source>
        <strain evidence="2 3">JCM 23209</strain>
    </source>
</reference>
<dbReference type="AlphaFoldDB" id="A0AAW9S5N7"/>
<protein>
    <recommendedName>
        <fullName evidence="4">Por secretion system C-terminal sorting domain-containing protein</fullName>
    </recommendedName>
</protein>
<accession>A0AAW9S5N7</accession>
<evidence type="ECO:0008006" key="4">
    <source>
        <dbReference type="Google" id="ProtNLM"/>
    </source>
</evidence>